<reference evidence="1" key="3">
    <citation type="submission" date="2018-08" db="EMBL/GenBank/DDBJ databases">
        <title>Leveraging single-cell genomics to expand the Fungal Tree of Life.</title>
        <authorList>
            <consortium name="DOE Joint Genome Institute"/>
            <person name="Ahrendt S.R."/>
            <person name="Quandt C.A."/>
            <person name="Ciobanu D."/>
            <person name="Clum A."/>
            <person name="Salamov A."/>
            <person name="Andreopoulos B."/>
            <person name="Cheng J.-F."/>
            <person name="Woyke T."/>
            <person name="Pelin A."/>
            <person name="Henrissat B."/>
            <person name="Reynolds N."/>
            <person name="Benny G.L."/>
            <person name="Smith M.E."/>
            <person name="James T.Y."/>
            <person name="Grigoriev I.V."/>
        </authorList>
    </citation>
    <scope>NUCLEOTIDE SEQUENCE</scope>
    <source>
        <strain evidence="1">ATCC 52028</strain>
    </source>
</reference>
<evidence type="ECO:0000313" key="4">
    <source>
        <dbReference type="Proteomes" id="UP000274922"/>
    </source>
</evidence>
<evidence type="ECO:0008006" key="5">
    <source>
        <dbReference type="Google" id="ProtNLM"/>
    </source>
</evidence>
<dbReference type="Pfam" id="PF14223">
    <property type="entry name" value="Retrotran_gag_2"/>
    <property type="match status" value="1"/>
</dbReference>
<evidence type="ECO:0000313" key="2">
    <source>
        <dbReference type="EMBL" id="RKO98268.1"/>
    </source>
</evidence>
<protein>
    <recommendedName>
        <fullName evidence="5">DUF4219 domain-containing protein</fullName>
    </recommendedName>
</protein>
<reference evidence="2" key="2">
    <citation type="submission" date="2018-04" db="EMBL/GenBank/DDBJ databases">
        <title>Leveraging single-cell genomics to expand the Fungal Tree of Life.</title>
        <authorList>
            <consortium name="DOE Joint Genome Institute"/>
            <person name="Ahrendt S.R."/>
            <person name="Quandt C.A."/>
            <person name="Ciobanu D."/>
            <person name="Clum A."/>
            <person name="Salamov A."/>
            <person name="Andreopoulos B."/>
            <person name="Cheng J.-F."/>
            <person name="Woyke T."/>
            <person name="Pelin A."/>
            <person name="Henrissat B."/>
            <person name="Benny G.L."/>
            <person name="Smith M.E."/>
            <person name="James T.Y."/>
            <person name="Grigoriev I.V."/>
        </authorList>
    </citation>
    <scope>NUCLEOTIDE SEQUENCE</scope>
    <source>
        <strain evidence="2">ATCC 52028</strain>
    </source>
</reference>
<dbReference type="AlphaFoldDB" id="A0A4P9WUF0"/>
<keyword evidence="4" id="KW-1185">Reference proteome</keyword>
<dbReference type="EMBL" id="ML014533">
    <property type="protein sequence ID" value="RKO98268.1"/>
    <property type="molecule type" value="Genomic_DNA"/>
</dbReference>
<evidence type="ECO:0000313" key="1">
    <source>
        <dbReference type="EMBL" id="RKO95893.1"/>
    </source>
</evidence>
<proteinExistence type="predicted"/>
<dbReference type="Proteomes" id="UP000274922">
    <property type="component" value="Unassembled WGS sequence"/>
</dbReference>
<evidence type="ECO:0000313" key="3">
    <source>
        <dbReference type="Proteomes" id="UP000268535"/>
    </source>
</evidence>
<dbReference type="EMBL" id="ML010727">
    <property type="protein sequence ID" value="RKO95893.1"/>
    <property type="molecule type" value="Genomic_DNA"/>
</dbReference>
<sequence>MPDMSVNLNSAVAAMPKLRANYDNYTTWKHRMSIALRGHGSYTVICQEKTDPLVLTPELTVKLDQAFSLIAFSLDDELLDRLRSYETARDLWRAIIERFEKPTPLNRMTIIR</sequence>
<accession>A0A4P9WUF0</accession>
<organism evidence="1 3">
    <name type="scientific">Caulochytrium protostelioides</name>
    <dbReference type="NCBI Taxonomy" id="1555241"/>
    <lineage>
        <taxon>Eukaryota</taxon>
        <taxon>Fungi</taxon>
        <taxon>Fungi incertae sedis</taxon>
        <taxon>Chytridiomycota</taxon>
        <taxon>Chytridiomycota incertae sedis</taxon>
        <taxon>Chytridiomycetes</taxon>
        <taxon>Caulochytriales</taxon>
        <taxon>Caulochytriaceae</taxon>
        <taxon>Caulochytrium</taxon>
    </lineage>
</organism>
<gene>
    <name evidence="1" type="ORF">CAUPRSCDRAFT_12407</name>
    <name evidence="2" type="ORF">CXG81DRAFT_21482</name>
</gene>
<dbReference type="Proteomes" id="UP000268535">
    <property type="component" value="Unassembled WGS sequence"/>
</dbReference>
<name>A0A4P9WUF0_9FUNG</name>
<reference evidence="3 4" key="1">
    <citation type="journal article" date="2018" name="Nat. Microbiol.">
        <title>Leveraging single-cell genomics to expand the fungal tree of life.</title>
        <authorList>
            <person name="Ahrendt S.R."/>
            <person name="Quandt C.A."/>
            <person name="Ciobanu D."/>
            <person name="Clum A."/>
            <person name="Salamov A."/>
            <person name="Andreopoulos B."/>
            <person name="Cheng J.F."/>
            <person name="Woyke T."/>
            <person name="Pelin A."/>
            <person name="Henrissat B."/>
            <person name="Reynolds N.K."/>
            <person name="Benny G.L."/>
            <person name="Smith M.E."/>
            <person name="James T.Y."/>
            <person name="Grigoriev I.V."/>
        </authorList>
    </citation>
    <scope>NUCLEOTIDE SEQUENCE [LARGE SCALE GENOMIC DNA]</scope>
    <source>
        <strain evidence="3 4">ATCC 52028</strain>
    </source>
</reference>